<name>A0A7C4XFF9_UNCW3</name>
<sequence>MKKIIYLTLSLLLVIACQKAENILSPNPDLPQGTGAGNLPWVTSIDPGNYEEMEDQDASKDGIQGLITVKFSDYMDPATLTKDNVIILDARTNTTLSGNLITTEYYPEIRTWYISISDVPDSGSFLLRLVSGANGIRNTYGSPLDGDEDNFADGTPYDDYHSVFWTEPLYDTLITTFQPYISSFSPDTVAINDTQPYIQIGFPVTTPMDTLTLNTSNIKLAEEGGSSVTLNLISRNFYGVILQPAGPLTTAKNYTITVVCKNIKRLGDSKTPDYLLVLDGDNDGPEESEPDLQSYFRIDNPNNPPKVQSLNAIGTSGVKITFTKLIDDATITANNIMVYDNSGYVPGDLRVYTNYNGDKTIIDYYFKRTIGSGKKAFVSKEVKATNGYKLDGNGNGIGGEQWDDYRNSF</sequence>
<evidence type="ECO:0008006" key="4">
    <source>
        <dbReference type="Google" id="ProtNLM"/>
    </source>
</evidence>
<protein>
    <recommendedName>
        <fullName evidence="4">SbsA Ig-like domain-containing protein</fullName>
    </recommendedName>
</protein>
<keyword evidence="1 2" id="KW-0732">Signal</keyword>
<dbReference type="Gene3D" id="2.60.40.1220">
    <property type="match status" value="1"/>
</dbReference>
<dbReference type="InterPro" id="IPR014755">
    <property type="entry name" value="Cu-Rt/internalin_Ig-like"/>
</dbReference>
<dbReference type="PROSITE" id="PS51257">
    <property type="entry name" value="PROKAR_LIPOPROTEIN"/>
    <property type="match status" value="1"/>
</dbReference>
<proteinExistence type="predicted"/>
<dbReference type="EMBL" id="DTGZ01000134">
    <property type="protein sequence ID" value="HGV98055.1"/>
    <property type="molecule type" value="Genomic_DNA"/>
</dbReference>
<gene>
    <name evidence="3" type="ORF">ENV60_07140</name>
</gene>
<comment type="caution">
    <text evidence="3">The sequence shown here is derived from an EMBL/GenBank/DDBJ whole genome shotgun (WGS) entry which is preliminary data.</text>
</comment>
<evidence type="ECO:0000256" key="1">
    <source>
        <dbReference type="ARBA" id="ARBA00022729"/>
    </source>
</evidence>
<organism evidence="3">
    <name type="scientific">candidate division WOR-3 bacterium</name>
    <dbReference type="NCBI Taxonomy" id="2052148"/>
    <lineage>
        <taxon>Bacteria</taxon>
        <taxon>Bacteria division WOR-3</taxon>
    </lineage>
</organism>
<reference evidence="3" key="1">
    <citation type="journal article" date="2020" name="mSystems">
        <title>Genome- and Community-Level Interaction Insights into Carbon Utilization and Element Cycling Functions of Hydrothermarchaeota in Hydrothermal Sediment.</title>
        <authorList>
            <person name="Zhou Z."/>
            <person name="Liu Y."/>
            <person name="Xu W."/>
            <person name="Pan J."/>
            <person name="Luo Z.H."/>
            <person name="Li M."/>
        </authorList>
    </citation>
    <scope>NUCLEOTIDE SEQUENCE [LARGE SCALE GENOMIC DNA]</scope>
    <source>
        <strain evidence="3">SpSt-774</strain>
    </source>
</reference>
<feature type="signal peptide" evidence="2">
    <location>
        <begin position="1"/>
        <end position="20"/>
    </location>
</feature>
<dbReference type="AlphaFoldDB" id="A0A7C4XFF9"/>
<evidence type="ECO:0000313" key="3">
    <source>
        <dbReference type="EMBL" id="HGV98055.1"/>
    </source>
</evidence>
<feature type="chain" id="PRO_5027929597" description="SbsA Ig-like domain-containing protein" evidence="2">
    <location>
        <begin position="21"/>
        <end position="409"/>
    </location>
</feature>
<evidence type="ECO:0000256" key="2">
    <source>
        <dbReference type="SAM" id="SignalP"/>
    </source>
</evidence>
<accession>A0A7C4XFF9</accession>